<dbReference type="EMBL" id="QSON01000014">
    <property type="protein sequence ID" value="RGI99222.1"/>
    <property type="molecule type" value="Genomic_DNA"/>
</dbReference>
<dbReference type="InterPro" id="IPR010982">
    <property type="entry name" value="Lambda_DNA-bd_dom_sf"/>
</dbReference>
<dbReference type="SMART" id="SM00530">
    <property type="entry name" value="HTH_XRE"/>
    <property type="match status" value="1"/>
</dbReference>
<evidence type="ECO:0000313" key="3">
    <source>
        <dbReference type="EMBL" id="RGI99222.1"/>
    </source>
</evidence>
<evidence type="ECO:0000259" key="2">
    <source>
        <dbReference type="PROSITE" id="PS50943"/>
    </source>
</evidence>
<evidence type="ECO:0000256" key="1">
    <source>
        <dbReference type="ARBA" id="ARBA00023125"/>
    </source>
</evidence>
<accession>A0A374P1D1</accession>
<dbReference type="PANTHER" id="PTHR46558:SF4">
    <property type="entry name" value="DNA-BIDING PHAGE PROTEIN"/>
    <property type="match status" value="1"/>
</dbReference>
<dbReference type="Pfam" id="PF01381">
    <property type="entry name" value="HTH_3"/>
    <property type="match status" value="1"/>
</dbReference>
<dbReference type="PANTHER" id="PTHR46558">
    <property type="entry name" value="TRACRIPTIONAL REGULATORY PROTEIN-RELATED-RELATED"/>
    <property type="match status" value="1"/>
</dbReference>
<sequence>MRFCDKLLSLRKMKRYSQEQLADLLGISRQSVSKWESGQAMPELGKIIQISNLFSVPVDDLVRDERELVRESGQDIAFVKPTYSQEPVLKMENVASEEEIRKNILEMKDTIQQISKSVNAPAGFEYKSRVSIFGIPLVHIHFGKLFHVGVFPYNNACVAKGIFAAGDLAVGVVSFGAASFGIISLGGAAIGLLSVGIVAVGGLALGFSSIGIYAIGCAAMGIHAAVGISVSARTAVGTEEAKGLYQMLLGHENRSISMVQDFLLSHNPQMPRWLSWFMAWFVR</sequence>
<evidence type="ECO:0000313" key="4">
    <source>
        <dbReference type="Proteomes" id="UP000263014"/>
    </source>
</evidence>
<reference evidence="3 4" key="1">
    <citation type="submission" date="2018-08" db="EMBL/GenBank/DDBJ databases">
        <title>A genome reference for cultivated species of the human gut microbiota.</title>
        <authorList>
            <person name="Zou Y."/>
            <person name="Xue W."/>
            <person name="Luo G."/>
        </authorList>
    </citation>
    <scope>NUCLEOTIDE SEQUENCE [LARGE SCALE GENOMIC DNA]</scope>
    <source>
        <strain evidence="3 4">TM09-12</strain>
    </source>
</reference>
<dbReference type="CDD" id="cd00093">
    <property type="entry name" value="HTH_XRE"/>
    <property type="match status" value="1"/>
</dbReference>
<comment type="caution">
    <text evidence="3">The sequence shown here is derived from an EMBL/GenBank/DDBJ whole genome shotgun (WGS) entry which is preliminary data.</text>
</comment>
<dbReference type="GO" id="GO:0003677">
    <property type="term" value="F:DNA binding"/>
    <property type="evidence" value="ECO:0007669"/>
    <property type="project" value="UniProtKB-KW"/>
</dbReference>
<dbReference type="PROSITE" id="PS50943">
    <property type="entry name" value="HTH_CROC1"/>
    <property type="match status" value="1"/>
</dbReference>
<dbReference type="InterPro" id="IPR001387">
    <property type="entry name" value="Cro/C1-type_HTH"/>
</dbReference>
<dbReference type="RefSeq" id="WP_117631339.1">
    <property type="nucleotide sequence ID" value="NZ_QSON01000014.1"/>
</dbReference>
<name>A0A374P1D1_9FIRM</name>
<organism evidence="3 4">
    <name type="scientific">Hungatella hathewayi</name>
    <dbReference type="NCBI Taxonomy" id="154046"/>
    <lineage>
        <taxon>Bacteria</taxon>
        <taxon>Bacillati</taxon>
        <taxon>Bacillota</taxon>
        <taxon>Clostridia</taxon>
        <taxon>Lachnospirales</taxon>
        <taxon>Lachnospiraceae</taxon>
        <taxon>Hungatella</taxon>
    </lineage>
</organism>
<feature type="domain" description="HTH cro/C1-type" evidence="2">
    <location>
        <begin position="7"/>
        <end position="61"/>
    </location>
</feature>
<dbReference type="Gene3D" id="1.10.260.40">
    <property type="entry name" value="lambda repressor-like DNA-binding domains"/>
    <property type="match status" value="1"/>
</dbReference>
<dbReference type="SUPFAM" id="SSF47413">
    <property type="entry name" value="lambda repressor-like DNA-binding domains"/>
    <property type="match status" value="1"/>
</dbReference>
<keyword evidence="1" id="KW-0238">DNA-binding</keyword>
<protein>
    <submittedName>
        <fullName evidence="3">Helix-turn-helix domain-containing protein</fullName>
    </submittedName>
</protein>
<proteinExistence type="predicted"/>
<gene>
    <name evidence="3" type="ORF">DXD79_24520</name>
</gene>
<dbReference type="Proteomes" id="UP000263014">
    <property type="component" value="Unassembled WGS sequence"/>
</dbReference>
<dbReference type="AlphaFoldDB" id="A0A374P1D1"/>